<name>A0A0V8JFQ0_9BACL</name>
<dbReference type="AlphaFoldDB" id="A0A0V8JFQ0"/>
<dbReference type="RefSeq" id="WP_061971128.1">
    <property type="nucleotide sequence ID" value="NZ_FMAV01000001.1"/>
</dbReference>
<dbReference type="OrthoDB" id="2969753at2"/>
<comment type="caution">
    <text evidence="1">The sequence shown here is derived from an EMBL/GenBank/DDBJ whole genome shotgun (WGS) entry which is preliminary data.</text>
</comment>
<organism evidence="1 2">
    <name type="scientific">Fictibacillus enclensis</name>
    <dbReference type="NCBI Taxonomy" id="1017270"/>
    <lineage>
        <taxon>Bacteria</taxon>
        <taxon>Bacillati</taxon>
        <taxon>Bacillota</taxon>
        <taxon>Bacilli</taxon>
        <taxon>Bacillales</taxon>
        <taxon>Fictibacillaceae</taxon>
        <taxon>Fictibacillus</taxon>
    </lineage>
</organism>
<dbReference type="InterPro" id="IPR020277">
    <property type="entry name" value="DUF2624"/>
</dbReference>
<dbReference type="EMBL" id="LNQN01000001">
    <property type="protein sequence ID" value="KSU85786.1"/>
    <property type="molecule type" value="Genomic_DNA"/>
</dbReference>
<proteinExistence type="predicted"/>
<reference evidence="1 2" key="1">
    <citation type="journal article" date="2014" name="Antonie Van Leeuwenhoek">
        <title>Fictibacillus enclensis sp. nov., isolated from marine sediment.</title>
        <authorList>
            <person name="Dastager S.G."/>
            <person name="Mawlankar R."/>
            <person name="Srinivasan K."/>
            <person name="Tang S.K."/>
            <person name="Lee J.C."/>
            <person name="Ramana V.V."/>
            <person name="Shouche Y.S."/>
        </authorList>
    </citation>
    <scope>NUCLEOTIDE SEQUENCE [LARGE SCALE GENOMIC DNA]</scope>
    <source>
        <strain evidence="1 2">NIO-1003</strain>
    </source>
</reference>
<sequence length="86" mass="9927">MNPIMVHMINNKLNQLTAQELVGLAAQHQFPVSMQEATQVVNILRRYNINIMNAAQREEIIQAIAHEVNREKAATIQYLINNYLNR</sequence>
<dbReference type="Pfam" id="PF11116">
    <property type="entry name" value="DUF2624"/>
    <property type="match status" value="1"/>
</dbReference>
<dbReference type="Proteomes" id="UP000054099">
    <property type="component" value="Unassembled WGS sequence"/>
</dbReference>
<protein>
    <recommendedName>
        <fullName evidence="3">tRNA methyltransferase</fullName>
    </recommendedName>
</protein>
<evidence type="ECO:0008006" key="3">
    <source>
        <dbReference type="Google" id="ProtNLM"/>
    </source>
</evidence>
<evidence type="ECO:0000313" key="1">
    <source>
        <dbReference type="EMBL" id="KSU85786.1"/>
    </source>
</evidence>
<keyword evidence="2" id="KW-1185">Reference proteome</keyword>
<accession>A0A0V8JFQ0</accession>
<gene>
    <name evidence="1" type="ORF">AS030_09925</name>
</gene>
<evidence type="ECO:0000313" key="2">
    <source>
        <dbReference type="Proteomes" id="UP000054099"/>
    </source>
</evidence>